<evidence type="ECO:0000313" key="9">
    <source>
        <dbReference type="Proteomes" id="UP000245956"/>
    </source>
</evidence>
<reference evidence="7 10" key="4">
    <citation type="journal article" date="2024" name="Microbiol. Resour. Announc.">
        <title>Genome annotations for the ascomycete fungi Trichoderma harzianum, Trichoderma aggressivum, and Purpureocillium lilacinum.</title>
        <authorList>
            <person name="Beijen E.P.W."/>
            <person name="Ohm R.A."/>
        </authorList>
    </citation>
    <scope>NUCLEOTIDE SEQUENCE [LARGE SCALE GENOMIC DNA]</scope>
    <source>
        <strain evidence="7 10">CBS 150709</strain>
    </source>
</reference>
<feature type="transmembrane region" description="Helical" evidence="6">
    <location>
        <begin position="88"/>
        <end position="112"/>
    </location>
</feature>
<feature type="transmembrane region" description="Helical" evidence="6">
    <location>
        <begin position="124"/>
        <end position="145"/>
    </location>
</feature>
<dbReference type="PANTHER" id="PTHR31123:SF7">
    <property type="entry name" value="MARVEL DOMAIN-CONTAINING PROTEIN"/>
    <property type="match status" value="1"/>
</dbReference>
<evidence type="ECO:0000256" key="5">
    <source>
        <dbReference type="ARBA" id="ARBA00023136"/>
    </source>
</evidence>
<evidence type="ECO:0000256" key="3">
    <source>
        <dbReference type="ARBA" id="ARBA00022692"/>
    </source>
</evidence>
<keyword evidence="4 6" id="KW-1133">Transmembrane helix</keyword>
<evidence type="ECO:0000256" key="2">
    <source>
        <dbReference type="ARBA" id="ARBA00005587"/>
    </source>
</evidence>
<dbReference type="GO" id="GO:0015123">
    <property type="term" value="F:acetate transmembrane transporter activity"/>
    <property type="evidence" value="ECO:0007669"/>
    <property type="project" value="TreeGrafter"/>
</dbReference>
<dbReference type="Proteomes" id="UP000245956">
    <property type="component" value="Unassembled WGS sequence"/>
</dbReference>
<dbReference type="AlphaFoldDB" id="A0A2U3DWG2"/>
<keyword evidence="5 6" id="KW-0472">Membrane</keyword>
<evidence type="ECO:0000313" key="8">
    <source>
        <dbReference type="EMBL" id="PWI66595.1"/>
    </source>
</evidence>
<feature type="transmembrane region" description="Helical" evidence="6">
    <location>
        <begin position="32"/>
        <end position="50"/>
    </location>
</feature>
<reference evidence="8" key="1">
    <citation type="submission" date="2015-05" db="EMBL/GenBank/DDBJ databases">
        <authorList>
            <person name="Wang D.B."/>
            <person name="Wang M."/>
        </authorList>
    </citation>
    <scope>NUCLEOTIDE SEQUENCE</scope>
    <source>
        <strain evidence="8">36-1</strain>
    </source>
</reference>
<dbReference type="InterPro" id="IPR000791">
    <property type="entry name" value="Gpr1/Fun34/SatP-like"/>
</dbReference>
<feature type="transmembrane region" description="Helical" evidence="6">
    <location>
        <begin position="189"/>
        <end position="208"/>
    </location>
</feature>
<feature type="transmembrane region" description="Helical" evidence="6">
    <location>
        <begin position="62"/>
        <end position="82"/>
    </location>
</feature>
<dbReference type="InterPro" id="IPR051633">
    <property type="entry name" value="AceTr"/>
</dbReference>
<comment type="similarity">
    <text evidence="2">Belongs to the acetate uptake transporter (AceTr) (TC 2.A.96) family.</text>
</comment>
<dbReference type="EMBL" id="JAWRVI010000053">
    <property type="protein sequence ID" value="KAK4084097.1"/>
    <property type="molecule type" value="Genomic_DNA"/>
</dbReference>
<proteinExistence type="inferred from homology"/>
<dbReference type="GO" id="GO:0005886">
    <property type="term" value="C:plasma membrane"/>
    <property type="evidence" value="ECO:0007669"/>
    <property type="project" value="TreeGrafter"/>
</dbReference>
<dbReference type="Pfam" id="PF01184">
    <property type="entry name" value="Gpr1_Fun34_YaaH"/>
    <property type="match status" value="1"/>
</dbReference>
<evidence type="ECO:0000256" key="1">
    <source>
        <dbReference type="ARBA" id="ARBA00004141"/>
    </source>
</evidence>
<evidence type="ECO:0000313" key="10">
    <source>
        <dbReference type="Proteomes" id="UP001287286"/>
    </source>
</evidence>
<comment type="caution">
    <text evidence="8">The sequence shown here is derived from an EMBL/GenBank/DDBJ whole genome shotgun (WGS) entry which is preliminary data.</text>
</comment>
<evidence type="ECO:0000256" key="4">
    <source>
        <dbReference type="ARBA" id="ARBA00022989"/>
    </source>
</evidence>
<accession>A0A2U3DWG2</accession>
<evidence type="ECO:0000313" key="7">
    <source>
        <dbReference type="EMBL" id="KAK4084097.1"/>
    </source>
</evidence>
<evidence type="ECO:0000256" key="6">
    <source>
        <dbReference type="SAM" id="Phobius"/>
    </source>
</evidence>
<dbReference type="Proteomes" id="UP001287286">
    <property type="component" value="Unassembled WGS sequence"/>
</dbReference>
<reference evidence="8 9" key="2">
    <citation type="journal article" date="2016" name="Front. Microbiol.">
        <title>Genome and transcriptome sequences reveal the specific parasitism of the nematophagous Purpureocillium lilacinum 36-1.</title>
        <authorList>
            <person name="Xie J."/>
            <person name="Li S."/>
            <person name="Mo C."/>
            <person name="Xiao X."/>
            <person name="Peng D."/>
            <person name="Wang G."/>
            <person name="Xiao Y."/>
        </authorList>
    </citation>
    <scope>NUCLEOTIDE SEQUENCE [LARGE SCALE GENOMIC DNA]</scope>
    <source>
        <strain evidence="8 9">36-1</strain>
    </source>
</reference>
<comment type="subcellular location">
    <subcellularLocation>
        <location evidence="1">Membrane</location>
        <topology evidence="1">Multi-pass membrane protein</topology>
    </subcellularLocation>
</comment>
<feature type="transmembrane region" description="Helical" evidence="6">
    <location>
        <begin position="151"/>
        <end position="169"/>
    </location>
</feature>
<dbReference type="PANTHER" id="PTHR31123">
    <property type="entry name" value="ACCUMULATION OF DYADS PROTEIN 2-RELATED"/>
    <property type="match status" value="1"/>
</dbReference>
<name>A0A2U3DWG2_PURLI</name>
<sequence length="233" mass="25534">MTFSKEDGEEQTIMAPHDVVSTPITSRLADPAPLAMGGFATTLLTVSLAMMNFRGVTVQTMFVGNLCFVACVGLIISAQWFMIKGDTFSYTVLTAFGLFYGGYGAVMIPWFGVVDAYGGFTPEFYNAFGFFILIWGVLNIFFLIASIRLSIVYVLVFTAIEFCLVLDGVSQFVKADGHDETYAKMQKAAGAFGFIAGLLGYYCTAHYLCEEALGFSVPMGDTSRFFVKRRKTS</sequence>
<reference evidence="7" key="3">
    <citation type="submission" date="2023-11" db="EMBL/GenBank/DDBJ databases">
        <authorList>
            <person name="Beijen E."/>
            <person name="Ohm R.A."/>
        </authorList>
    </citation>
    <scope>NUCLEOTIDE SEQUENCE</scope>
    <source>
        <strain evidence="7">CBS 150709</strain>
    </source>
</reference>
<organism evidence="8 9">
    <name type="scientific">Purpureocillium lilacinum</name>
    <name type="common">Paecilomyces lilacinus</name>
    <dbReference type="NCBI Taxonomy" id="33203"/>
    <lineage>
        <taxon>Eukaryota</taxon>
        <taxon>Fungi</taxon>
        <taxon>Dikarya</taxon>
        <taxon>Ascomycota</taxon>
        <taxon>Pezizomycotina</taxon>
        <taxon>Sordariomycetes</taxon>
        <taxon>Hypocreomycetidae</taxon>
        <taxon>Hypocreales</taxon>
        <taxon>Ophiocordycipitaceae</taxon>
        <taxon>Purpureocillium</taxon>
    </lineage>
</organism>
<gene>
    <name evidence="8" type="ORF">PCL_05008</name>
    <name evidence="7" type="ORF">Purlil1_10441</name>
</gene>
<protein>
    <submittedName>
        <fullName evidence="8">Uncharacterized protein</fullName>
    </submittedName>
</protein>
<dbReference type="EMBL" id="LCWV01000024">
    <property type="protein sequence ID" value="PWI66595.1"/>
    <property type="molecule type" value="Genomic_DNA"/>
</dbReference>
<keyword evidence="3 6" id="KW-0812">Transmembrane</keyword>
<keyword evidence="10" id="KW-1185">Reference proteome</keyword>